<dbReference type="AlphaFoldDB" id="A0A0W0EXU7"/>
<feature type="transmembrane region" description="Helical" evidence="1">
    <location>
        <begin position="121"/>
        <end position="143"/>
    </location>
</feature>
<accession>A0A0W0EXU7</accession>
<comment type="caution">
    <text evidence="2">The sequence shown here is derived from an EMBL/GenBank/DDBJ whole genome shotgun (WGS) entry which is preliminary data.</text>
</comment>
<dbReference type="EMBL" id="LATX01002462">
    <property type="protein sequence ID" value="KTB28896.1"/>
    <property type="molecule type" value="Genomic_DNA"/>
</dbReference>
<dbReference type="Proteomes" id="UP000054988">
    <property type="component" value="Unassembled WGS sequence"/>
</dbReference>
<proteinExistence type="predicted"/>
<sequence length="151" mass="16539">MSSSSWSLSPSQHTIRQLKLIIPGGAVVYYFGTLIEFWGILRGDGEDWGRTAAFGALTLGCTTIALFIYVLLTPWIRGVEPDYRSWRQSGILSSVIPVLTTSIISGWLLLLLTLWQYSSSGFLPSLLGACAVYALTFGLLGLLPAPKVRRD</sequence>
<feature type="transmembrane region" description="Helical" evidence="1">
    <location>
        <begin position="20"/>
        <end position="40"/>
    </location>
</feature>
<name>A0A0W0EXU7_MONRR</name>
<organism evidence="2 3">
    <name type="scientific">Moniliophthora roreri</name>
    <name type="common">Frosty pod rot fungus</name>
    <name type="synonym">Monilia roreri</name>
    <dbReference type="NCBI Taxonomy" id="221103"/>
    <lineage>
        <taxon>Eukaryota</taxon>
        <taxon>Fungi</taxon>
        <taxon>Dikarya</taxon>
        <taxon>Basidiomycota</taxon>
        <taxon>Agaricomycotina</taxon>
        <taxon>Agaricomycetes</taxon>
        <taxon>Agaricomycetidae</taxon>
        <taxon>Agaricales</taxon>
        <taxon>Marasmiineae</taxon>
        <taxon>Marasmiaceae</taxon>
        <taxon>Moniliophthora</taxon>
    </lineage>
</organism>
<feature type="transmembrane region" description="Helical" evidence="1">
    <location>
        <begin position="52"/>
        <end position="72"/>
    </location>
</feature>
<evidence type="ECO:0000256" key="1">
    <source>
        <dbReference type="SAM" id="Phobius"/>
    </source>
</evidence>
<keyword evidence="1" id="KW-0472">Membrane</keyword>
<evidence type="ECO:0008006" key="4">
    <source>
        <dbReference type="Google" id="ProtNLM"/>
    </source>
</evidence>
<evidence type="ECO:0000313" key="2">
    <source>
        <dbReference type="EMBL" id="KTB28896.1"/>
    </source>
</evidence>
<keyword evidence="1" id="KW-1133">Transmembrane helix</keyword>
<dbReference type="eggNOG" id="ENOG502SS8D">
    <property type="taxonomic scope" value="Eukaryota"/>
</dbReference>
<reference evidence="2 3" key="1">
    <citation type="submission" date="2015-12" db="EMBL/GenBank/DDBJ databases">
        <title>Draft genome sequence of Moniliophthora roreri, the causal agent of frosty pod rot of cacao.</title>
        <authorList>
            <person name="Aime M.C."/>
            <person name="Diaz-Valderrama J.R."/>
            <person name="Kijpornyongpan T."/>
            <person name="Phillips-Mora W."/>
        </authorList>
    </citation>
    <scope>NUCLEOTIDE SEQUENCE [LARGE SCALE GENOMIC DNA]</scope>
    <source>
        <strain evidence="2 3">MCA 2952</strain>
    </source>
</reference>
<feature type="transmembrane region" description="Helical" evidence="1">
    <location>
        <begin position="92"/>
        <end position="115"/>
    </location>
</feature>
<protein>
    <recommendedName>
        <fullName evidence="4">Transmembrane protein</fullName>
    </recommendedName>
</protein>
<evidence type="ECO:0000313" key="3">
    <source>
        <dbReference type="Proteomes" id="UP000054988"/>
    </source>
</evidence>
<gene>
    <name evidence="2" type="ORF">WG66_18600</name>
</gene>
<keyword evidence="1" id="KW-0812">Transmembrane</keyword>